<evidence type="ECO:0000256" key="8">
    <source>
        <dbReference type="ARBA" id="ARBA00023180"/>
    </source>
</evidence>
<keyword evidence="6" id="KW-1015">Disulfide bond</keyword>
<dbReference type="Pfam" id="PF00020">
    <property type="entry name" value="TNFR_c6"/>
    <property type="match status" value="1"/>
</dbReference>
<evidence type="ECO:0000256" key="7">
    <source>
        <dbReference type="ARBA" id="ARBA00023170"/>
    </source>
</evidence>
<evidence type="ECO:0000256" key="2">
    <source>
        <dbReference type="ARBA" id="ARBA00022692"/>
    </source>
</evidence>
<dbReference type="SMART" id="SM00208">
    <property type="entry name" value="TNFR"/>
    <property type="match status" value="2"/>
</dbReference>
<evidence type="ECO:0000256" key="3">
    <source>
        <dbReference type="ARBA" id="ARBA00022737"/>
    </source>
</evidence>
<evidence type="ECO:0000256" key="4">
    <source>
        <dbReference type="ARBA" id="ARBA00022989"/>
    </source>
</evidence>
<comment type="caution">
    <text evidence="9">Lacks conserved residue(s) required for the propagation of feature annotation.</text>
</comment>
<dbReference type="GO" id="GO:0046330">
    <property type="term" value="P:positive regulation of JNK cascade"/>
    <property type="evidence" value="ECO:0007669"/>
    <property type="project" value="InterPro"/>
</dbReference>
<keyword evidence="12" id="KW-1185">Reference proteome</keyword>
<dbReference type="InterPro" id="IPR047526">
    <property type="entry name" value="TNR19/27/EDAR"/>
</dbReference>
<dbReference type="PROSITE" id="PS00652">
    <property type="entry name" value="TNFR_NGFR_1"/>
    <property type="match status" value="2"/>
</dbReference>
<dbReference type="Ensembl" id="ENSSLDT00000028234.1">
    <property type="protein sequence ID" value="ENSSLDP00000027397.1"/>
    <property type="gene ID" value="ENSSLDG00000021240.1"/>
</dbReference>
<dbReference type="GO" id="GO:0038023">
    <property type="term" value="F:signaling receptor activity"/>
    <property type="evidence" value="ECO:0007669"/>
    <property type="project" value="InterPro"/>
</dbReference>
<feature type="domain" description="TNFR-Cys" evidence="10">
    <location>
        <begin position="47"/>
        <end position="87"/>
    </location>
</feature>
<dbReference type="GeneTree" id="ENSGT00940000177286"/>
<dbReference type="Proteomes" id="UP000261360">
    <property type="component" value="Unplaced"/>
</dbReference>
<dbReference type="AlphaFoldDB" id="A0A3B4YCX7"/>
<keyword evidence="4" id="KW-1133">Transmembrane helix</keyword>
<sequence length="186" mass="20340">MDSLPTCDPTEFLLPNSTCVACPVCGPGEQLSQDCGFGDGGEGVCILCEEGKFSSNTGVDPCRRCTQCNLLNRLEKTACSLTNDALCGQCLPGYYELRSLTGEVEPPCVPCYGHDKVHKECLLFTAQGSKASKTQRQTMDQLTDIRNSSTFVLPSCLASFLCHCQLEQKLQTIWEMAQGMYVFLKP</sequence>
<evidence type="ECO:0000313" key="11">
    <source>
        <dbReference type="Ensembl" id="ENSSLDP00000027397.1"/>
    </source>
</evidence>
<keyword evidence="2" id="KW-0812">Transmembrane</keyword>
<evidence type="ECO:0000256" key="5">
    <source>
        <dbReference type="ARBA" id="ARBA00023136"/>
    </source>
</evidence>
<dbReference type="PANTHER" id="PTHR12120:SF10">
    <property type="entry name" value="TNFR-CYS DOMAIN-CONTAINING PROTEIN"/>
    <property type="match status" value="1"/>
</dbReference>
<keyword evidence="5" id="KW-0472">Membrane</keyword>
<evidence type="ECO:0000256" key="1">
    <source>
        <dbReference type="ARBA" id="ARBA00004167"/>
    </source>
</evidence>
<keyword evidence="3" id="KW-0677">Repeat</keyword>
<protein>
    <recommendedName>
        <fullName evidence="10">TNFR-Cys domain-containing protein</fullName>
    </recommendedName>
</protein>
<evidence type="ECO:0000256" key="6">
    <source>
        <dbReference type="ARBA" id="ARBA00023157"/>
    </source>
</evidence>
<feature type="repeat" description="TNFR-Cys" evidence="9">
    <location>
        <begin position="47"/>
        <end position="87"/>
    </location>
</feature>
<proteinExistence type="predicted"/>
<evidence type="ECO:0000313" key="12">
    <source>
        <dbReference type="Proteomes" id="UP000261360"/>
    </source>
</evidence>
<keyword evidence="7" id="KW-0675">Receptor</keyword>
<dbReference type="InterPro" id="IPR001368">
    <property type="entry name" value="TNFR/NGFR_Cys_rich_reg"/>
</dbReference>
<reference evidence="11" key="2">
    <citation type="submission" date="2025-09" db="UniProtKB">
        <authorList>
            <consortium name="Ensembl"/>
        </authorList>
    </citation>
    <scope>IDENTIFICATION</scope>
</reference>
<comment type="subcellular location">
    <subcellularLocation>
        <location evidence="1">Membrane</location>
        <topology evidence="1">Single-pass membrane protein</topology>
    </subcellularLocation>
</comment>
<organism evidence="11 12">
    <name type="scientific">Seriola lalandi dorsalis</name>
    <dbReference type="NCBI Taxonomy" id="1841481"/>
    <lineage>
        <taxon>Eukaryota</taxon>
        <taxon>Metazoa</taxon>
        <taxon>Chordata</taxon>
        <taxon>Craniata</taxon>
        <taxon>Vertebrata</taxon>
        <taxon>Euteleostomi</taxon>
        <taxon>Actinopterygii</taxon>
        <taxon>Neopterygii</taxon>
        <taxon>Teleostei</taxon>
        <taxon>Neoteleostei</taxon>
        <taxon>Acanthomorphata</taxon>
        <taxon>Carangaria</taxon>
        <taxon>Carangiformes</taxon>
        <taxon>Carangidae</taxon>
        <taxon>Seriola</taxon>
    </lineage>
</organism>
<dbReference type="GO" id="GO:0005886">
    <property type="term" value="C:plasma membrane"/>
    <property type="evidence" value="ECO:0007669"/>
    <property type="project" value="TreeGrafter"/>
</dbReference>
<dbReference type="PANTHER" id="PTHR12120">
    <property type="entry name" value="TNFR-CYS DOMAIN-CONTAINING PROTEIN"/>
    <property type="match status" value="1"/>
</dbReference>
<keyword evidence="8" id="KW-0325">Glycoprotein</keyword>
<evidence type="ECO:0000259" key="10">
    <source>
        <dbReference type="PROSITE" id="PS50050"/>
    </source>
</evidence>
<dbReference type="PROSITE" id="PS50050">
    <property type="entry name" value="TNFR_NGFR_2"/>
    <property type="match status" value="1"/>
</dbReference>
<evidence type="ECO:0000256" key="9">
    <source>
        <dbReference type="PROSITE-ProRule" id="PRU00206"/>
    </source>
</evidence>
<dbReference type="GO" id="GO:0043123">
    <property type="term" value="P:positive regulation of canonical NF-kappaB signal transduction"/>
    <property type="evidence" value="ECO:0007669"/>
    <property type="project" value="InterPro"/>
</dbReference>
<dbReference type="Gene3D" id="2.10.50.10">
    <property type="entry name" value="Tumor Necrosis Factor Receptor, subunit A, domain 2"/>
    <property type="match status" value="2"/>
</dbReference>
<name>A0A3B4YCX7_SERLL</name>
<reference evidence="11" key="1">
    <citation type="submission" date="2025-08" db="UniProtKB">
        <authorList>
            <consortium name="Ensembl"/>
        </authorList>
    </citation>
    <scope>IDENTIFICATION</scope>
</reference>
<accession>A0A3B4YCX7</accession>